<dbReference type="GO" id="GO:0003700">
    <property type="term" value="F:DNA-binding transcription factor activity"/>
    <property type="evidence" value="ECO:0007669"/>
    <property type="project" value="InterPro"/>
</dbReference>
<dbReference type="GO" id="GO:0045892">
    <property type="term" value="P:negative regulation of DNA-templated transcription"/>
    <property type="evidence" value="ECO:0007669"/>
    <property type="project" value="TreeGrafter"/>
</dbReference>
<reference evidence="6" key="1">
    <citation type="submission" date="2016-06" db="EMBL/GenBank/DDBJ databases">
        <authorList>
            <person name="Varghese N."/>
            <person name="Submissions Spin"/>
        </authorList>
    </citation>
    <scope>NUCLEOTIDE SEQUENCE [LARGE SCALE GENOMIC DNA]</scope>
    <source>
        <strain evidence="6">DSM 44100</strain>
    </source>
</reference>
<dbReference type="SMART" id="SM00866">
    <property type="entry name" value="UTRA"/>
    <property type="match status" value="1"/>
</dbReference>
<keyword evidence="1" id="KW-0805">Transcription regulation</keyword>
<gene>
    <name evidence="5" type="ORF">GA0070216_114158</name>
</gene>
<protein>
    <submittedName>
        <fullName evidence="5">Transcriptional regulator, GntR family</fullName>
    </submittedName>
</protein>
<dbReference type="SMART" id="SM00345">
    <property type="entry name" value="HTH_GNTR"/>
    <property type="match status" value="1"/>
</dbReference>
<dbReference type="InterPro" id="IPR050679">
    <property type="entry name" value="Bact_HTH_transcr_reg"/>
</dbReference>
<evidence type="ECO:0000259" key="4">
    <source>
        <dbReference type="PROSITE" id="PS50949"/>
    </source>
</evidence>
<keyword evidence="2" id="KW-0238">DNA-binding</keyword>
<sequence length="254" mass="28022">MGIGYRDLATLLREAIQRGDYTEGSTLPKQDEIAAEHGVNINTVRQAVRMLEAEGLVTPVRRRGTVVRPRVAMKRLGIDRYAKSKWKSGLVAFAADREATGRTWTPGDQTNEVRLTKADAEIAEALGLKPGASVYERARLVKEADVPTHTLTSYYRLEDVEGTSLVDPTPGPAGRGGGFAILTGRGLEPDTITETVRARMPTPEETQLLQLPAGEPVMVLHRTTFTHDRRPVEFARGVHAASRFTWSYTFKIPD</sequence>
<dbReference type="PANTHER" id="PTHR44846:SF17">
    <property type="entry name" value="GNTR-FAMILY TRANSCRIPTIONAL REGULATOR"/>
    <property type="match status" value="1"/>
</dbReference>
<dbReference type="Gene3D" id="3.40.1410.10">
    <property type="entry name" value="Chorismate lyase-like"/>
    <property type="match status" value="1"/>
</dbReference>
<dbReference type="CDD" id="cd07377">
    <property type="entry name" value="WHTH_GntR"/>
    <property type="match status" value="1"/>
</dbReference>
<feature type="domain" description="HTH gntR-type" evidence="4">
    <location>
        <begin position="2"/>
        <end position="70"/>
    </location>
</feature>
<dbReference type="InterPro" id="IPR000524">
    <property type="entry name" value="Tscrpt_reg_HTH_GntR"/>
</dbReference>
<dbReference type="Gene3D" id="1.10.10.10">
    <property type="entry name" value="Winged helix-like DNA-binding domain superfamily/Winged helix DNA-binding domain"/>
    <property type="match status" value="1"/>
</dbReference>
<organism evidence="5 6">
    <name type="scientific">Micromonospora matsumotoense</name>
    <dbReference type="NCBI Taxonomy" id="121616"/>
    <lineage>
        <taxon>Bacteria</taxon>
        <taxon>Bacillati</taxon>
        <taxon>Actinomycetota</taxon>
        <taxon>Actinomycetes</taxon>
        <taxon>Micromonosporales</taxon>
        <taxon>Micromonosporaceae</taxon>
        <taxon>Micromonospora</taxon>
    </lineage>
</organism>
<dbReference type="STRING" id="121616.GA0070216_114158"/>
<dbReference type="PROSITE" id="PS50949">
    <property type="entry name" value="HTH_GNTR"/>
    <property type="match status" value="1"/>
</dbReference>
<dbReference type="Pfam" id="PF07702">
    <property type="entry name" value="UTRA"/>
    <property type="match status" value="1"/>
</dbReference>
<dbReference type="AlphaFoldDB" id="A0A1C5A8S7"/>
<dbReference type="SUPFAM" id="SSF46785">
    <property type="entry name" value="Winged helix' DNA-binding domain"/>
    <property type="match status" value="1"/>
</dbReference>
<dbReference type="InterPro" id="IPR028978">
    <property type="entry name" value="Chorismate_lyase_/UTRA_dom_sf"/>
</dbReference>
<dbReference type="InterPro" id="IPR036388">
    <property type="entry name" value="WH-like_DNA-bd_sf"/>
</dbReference>
<keyword evidence="3" id="KW-0804">Transcription</keyword>
<evidence type="ECO:0000313" key="5">
    <source>
        <dbReference type="EMBL" id="SCF41556.1"/>
    </source>
</evidence>
<dbReference type="Proteomes" id="UP000198797">
    <property type="component" value="Unassembled WGS sequence"/>
</dbReference>
<evidence type="ECO:0000313" key="6">
    <source>
        <dbReference type="Proteomes" id="UP000198797"/>
    </source>
</evidence>
<dbReference type="RefSeq" id="WP_091250680.1">
    <property type="nucleotide sequence ID" value="NZ_FMCU01000014.1"/>
</dbReference>
<evidence type="ECO:0000256" key="3">
    <source>
        <dbReference type="ARBA" id="ARBA00023163"/>
    </source>
</evidence>
<proteinExistence type="predicted"/>
<dbReference type="OrthoDB" id="3207674at2"/>
<dbReference type="InterPro" id="IPR011663">
    <property type="entry name" value="UTRA"/>
</dbReference>
<evidence type="ECO:0000256" key="1">
    <source>
        <dbReference type="ARBA" id="ARBA00023015"/>
    </source>
</evidence>
<dbReference type="SUPFAM" id="SSF64288">
    <property type="entry name" value="Chorismate lyase-like"/>
    <property type="match status" value="1"/>
</dbReference>
<evidence type="ECO:0000256" key="2">
    <source>
        <dbReference type="ARBA" id="ARBA00023125"/>
    </source>
</evidence>
<dbReference type="PANTHER" id="PTHR44846">
    <property type="entry name" value="MANNOSYL-D-GLYCERATE TRANSPORT/METABOLISM SYSTEM REPRESSOR MNGR-RELATED"/>
    <property type="match status" value="1"/>
</dbReference>
<dbReference type="EMBL" id="FMCU01000014">
    <property type="protein sequence ID" value="SCF41556.1"/>
    <property type="molecule type" value="Genomic_DNA"/>
</dbReference>
<keyword evidence="6" id="KW-1185">Reference proteome</keyword>
<name>A0A1C5A8S7_9ACTN</name>
<dbReference type="PRINTS" id="PR00035">
    <property type="entry name" value="HTHGNTR"/>
</dbReference>
<accession>A0A1C5A8S7</accession>
<dbReference type="GO" id="GO:0003677">
    <property type="term" value="F:DNA binding"/>
    <property type="evidence" value="ECO:0007669"/>
    <property type="project" value="UniProtKB-KW"/>
</dbReference>
<dbReference type="InterPro" id="IPR036390">
    <property type="entry name" value="WH_DNA-bd_sf"/>
</dbReference>
<dbReference type="Pfam" id="PF00392">
    <property type="entry name" value="GntR"/>
    <property type="match status" value="1"/>
</dbReference>